<protein>
    <submittedName>
        <fullName evidence="2">Uncharacterized protein</fullName>
    </submittedName>
</protein>
<dbReference type="AlphaFoldDB" id="A0A8S9PGG7"/>
<proteinExistence type="predicted"/>
<reference evidence="2" key="1">
    <citation type="submission" date="2019-12" db="EMBL/GenBank/DDBJ databases">
        <title>Genome sequencing and annotation of Brassica cretica.</title>
        <authorList>
            <person name="Studholme D.J."/>
            <person name="Sarris P."/>
        </authorList>
    </citation>
    <scope>NUCLEOTIDE SEQUENCE</scope>
    <source>
        <strain evidence="2">PFS-109/04</strain>
        <tissue evidence="2">Leaf</tissue>
    </source>
</reference>
<dbReference type="EMBL" id="QGKX02001347">
    <property type="protein sequence ID" value="KAF3522613.1"/>
    <property type="molecule type" value="Genomic_DNA"/>
</dbReference>
<name>A0A8S9PGG7_BRACR</name>
<evidence type="ECO:0000256" key="1">
    <source>
        <dbReference type="SAM" id="MobiDB-lite"/>
    </source>
</evidence>
<dbReference type="Proteomes" id="UP000712600">
    <property type="component" value="Unassembled WGS sequence"/>
</dbReference>
<sequence>MASRRYSAAEKGKGTIPQSEQVPKKRVRAPIFDTSALIKDNARTLLEVTDFPPPPKVPITEEVMEELREVTYQYANVADPTESAARCRRVLQSEAKGLMEETAARTVETVSNHLRVYEERNMANASDASFTLNTPTLVGNEEVSQTPAAVRRTRSGTTAFRRTQASPRLFTGTNLRKHNIAQSSQ</sequence>
<gene>
    <name evidence="2" type="ORF">F2Q69_00046318</name>
</gene>
<accession>A0A8S9PGG7</accession>
<comment type="caution">
    <text evidence="2">The sequence shown here is derived from an EMBL/GenBank/DDBJ whole genome shotgun (WGS) entry which is preliminary data.</text>
</comment>
<evidence type="ECO:0000313" key="2">
    <source>
        <dbReference type="EMBL" id="KAF3522613.1"/>
    </source>
</evidence>
<feature type="region of interest" description="Disordered" evidence="1">
    <location>
        <begin position="1"/>
        <end position="26"/>
    </location>
</feature>
<organism evidence="2 3">
    <name type="scientific">Brassica cretica</name>
    <name type="common">Mustard</name>
    <dbReference type="NCBI Taxonomy" id="69181"/>
    <lineage>
        <taxon>Eukaryota</taxon>
        <taxon>Viridiplantae</taxon>
        <taxon>Streptophyta</taxon>
        <taxon>Embryophyta</taxon>
        <taxon>Tracheophyta</taxon>
        <taxon>Spermatophyta</taxon>
        <taxon>Magnoliopsida</taxon>
        <taxon>eudicotyledons</taxon>
        <taxon>Gunneridae</taxon>
        <taxon>Pentapetalae</taxon>
        <taxon>rosids</taxon>
        <taxon>malvids</taxon>
        <taxon>Brassicales</taxon>
        <taxon>Brassicaceae</taxon>
        <taxon>Brassiceae</taxon>
        <taxon>Brassica</taxon>
    </lineage>
</organism>
<evidence type="ECO:0000313" key="3">
    <source>
        <dbReference type="Proteomes" id="UP000712600"/>
    </source>
</evidence>